<feature type="chain" id="PRO_5002347723" evidence="1">
    <location>
        <begin position="27"/>
        <end position="113"/>
    </location>
</feature>
<evidence type="ECO:0000256" key="1">
    <source>
        <dbReference type="SAM" id="SignalP"/>
    </source>
</evidence>
<evidence type="ECO:0000313" key="3">
    <source>
        <dbReference type="Proteomes" id="UP000032180"/>
    </source>
</evidence>
<organism evidence="2 3">
    <name type="scientific">Leersia perrieri</name>
    <dbReference type="NCBI Taxonomy" id="77586"/>
    <lineage>
        <taxon>Eukaryota</taxon>
        <taxon>Viridiplantae</taxon>
        <taxon>Streptophyta</taxon>
        <taxon>Embryophyta</taxon>
        <taxon>Tracheophyta</taxon>
        <taxon>Spermatophyta</taxon>
        <taxon>Magnoliopsida</taxon>
        <taxon>Liliopsida</taxon>
        <taxon>Poales</taxon>
        <taxon>Poaceae</taxon>
        <taxon>BOP clade</taxon>
        <taxon>Oryzoideae</taxon>
        <taxon>Oryzeae</taxon>
        <taxon>Oryzinae</taxon>
        <taxon>Leersia</taxon>
    </lineage>
</organism>
<dbReference type="HOGENOM" id="CLU_2137082_0_0_1"/>
<reference evidence="2" key="3">
    <citation type="submission" date="2015-04" db="UniProtKB">
        <authorList>
            <consortium name="EnsemblPlants"/>
        </authorList>
    </citation>
    <scope>IDENTIFICATION</scope>
</reference>
<sequence>MARLSDSACLLLAAAVLLSASVVATARPAASDCANATFQARRSYQRCSNLPVLSATLHWMYHGENGMDNVSGHMDSPDQFLAATSQLKHSFSVADAIRDFTLLIPHCCSARYI</sequence>
<dbReference type="EnsemblPlants" id="LPERR03G06190.1">
    <property type="protein sequence ID" value="LPERR03G06190.1"/>
    <property type="gene ID" value="LPERR03G06190"/>
</dbReference>
<reference evidence="3" key="2">
    <citation type="submission" date="2013-12" db="EMBL/GenBank/DDBJ databases">
        <authorList>
            <person name="Yu Y."/>
            <person name="Lee S."/>
            <person name="de Baynast K."/>
            <person name="Wissotski M."/>
            <person name="Liu L."/>
            <person name="Talag J."/>
            <person name="Goicoechea J."/>
            <person name="Angelova A."/>
            <person name="Jetty R."/>
            <person name="Kudrna D."/>
            <person name="Golser W."/>
            <person name="Rivera L."/>
            <person name="Zhang J."/>
            <person name="Wing R."/>
        </authorList>
    </citation>
    <scope>NUCLEOTIDE SEQUENCE</scope>
</reference>
<name>A0A0D9VQN9_9ORYZ</name>
<evidence type="ECO:0000313" key="2">
    <source>
        <dbReference type="EnsemblPlants" id="LPERR03G06190.1"/>
    </source>
</evidence>
<dbReference type="AlphaFoldDB" id="A0A0D9VQN9"/>
<keyword evidence="3" id="KW-1185">Reference proteome</keyword>
<dbReference type="STRING" id="77586.A0A0D9VQN9"/>
<feature type="signal peptide" evidence="1">
    <location>
        <begin position="1"/>
        <end position="26"/>
    </location>
</feature>
<reference evidence="2 3" key="1">
    <citation type="submission" date="2012-08" db="EMBL/GenBank/DDBJ databases">
        <title>Oryza genome evolution.</title>
        <authorList>
            <person name="Wing R.A."/>
        </authorList>
    </citation>
    <scope>NUCLEOTIDE SEQUENCE</scope>
</reference>
<dbReference type="Gramene" id="LPERR03G06190.1">
    <property type="protein sequence ID" value="LPERR03G06190.1"/>
    <property type="gene ID" value="LPERR03G06190"/>
</dbReference>
<protein>
    <submittedName>
        <fullName evidence="2">Uncharacterized protein</fullName>
    </submittedName>
</protein>
<accession>A0A0D9VQN9</accession>
<proteinExistence type="predicted"/>
<dbReference type="Proteomes" id="UP000032180">
    <property type="component" value="Chromosome 3"/>
</dbReference>
<keyword evidence="1" id="KW-0732">Signal</keyword>